<keyword evidence="6" id="KW-0067">ATP-binding</keyword>
<dbReference type="EMBL" id="BKCJ010005994">
    <property type="protein sequence ID" value="GEU69759.1"/>
    <property type="molecule type" value="Genomic_DNA"/>
</dbReference>
<proteinExistence type="predicted"/>
<feature type="non-terminal residue" evidence="11">
    <location>
        <position position="1"/>
    </location>
</feature>
<keyword evidence="4" id="KW-0547">Nucleotide-binding</keyword>
<feature type="compositionally biased region" description="Polar residues" evidence="9">
    <location>
        <begin position="1310"/>
        <end position="1324"/>
    </location>
</feature>
<keyword evidence="5 11" id="KW-0418">Kinase</keyword>
<dbReference type="PANTHER" id="PTHR13902">
    <property type="entry name" value="SERINE/THREONINE-PROTEIN KINASE WNK WITH NO LYSINE -RELATED"/>
    <property type="match status" value="1"/>
</dbReference>
<dbReference type="InterPro" id="IPR008271">
    <property type="entry name" value="Ser/Thr_kinase_AS"/>
</dbReference>
<feature type="region of interest" description="Disordered" evidence="9">
    <location>
        <begin position="459"/>
        <end position="514"/>
    </location>
</feature>
<dbReference type="InterPro" id="IPR043502">
    <property type="entry name" value="DNA/RNA_pol_sf"/>
</dbReference>
<reference evidence="11" key="1">
    <citation type="journal article" date="2019" name="Sci. Rep.">
        <title>Draft genome of Tanacetum cinerariifolium, the natural source of mosquito coil.</title>
        <authorList>
            <person name="Yamashiro T."/>
            <person name="Shiraishi A."/>
            <person name="Satake H."/>
            <person name="Nakayama K."/>
        </authorList>
    </citation>
    <scope>NUCLEOTIDE SEQUENCE</scope>
</reference>
<evidence type="ECO:0000256" key="2">
    <source>
        <dbReference type="ARBA" id="ARBA00022527"/>
    </source>
</evidence>
<keyword evidence="2" id="KW-0723">Serine/threonine-protein kinase</keyword>
<name>A0A6L2M8H8_TANCI</name>
<feature type="domain" description="Protein kinase" evidence="10">
    <location>
        <begin position="869"/>
        <end position="1127"/>
    </location>
</feature>
<dbReference type="Gene3D" id="3.10.20.90">
    <property type="entry name" value="Phosphatidylinositol 3-kinase Catalytic Subunit, Chain A, domain 1"/>
    <property type="match status" value="1"/>
</dbReference>
<accession>A0A6L2M8H8</accession>
<comment type="catalytic activity">
    <reaction evidence="8">
        <text>L-seryl-[protein] + ATP = O-phospho-L-seryl-[protein] + ADP + H(+)</text>
        <dbReference type="Rhea" id="RHEA:17989"/>
        <dbReference type="Rhea" id="RHEA-COMP:9863"/>
        <dbReference type="Rhea" id="RHEA-COMP:11604"/>
        <dbReference type="ChEBI" id="CHEBI:15378"/>
        <dbReference type="ChEBI" id="CHEBI:29999"/>
        <dbReference type="ChEBI" id="CHEBI:30616"/>
        <dbReference type="ChEBI" id="CHEBI:83421"/>
        <dbReference type="ChEBI" id="CHEBI:456216"/>
        <dbReference type="EC" id="2.7.11.1"/>
    </reaction>
</comment>
<feature type="compositionally biased region" description="Low complexity" evidence="9">
    <location>
        <begin position="687"/>
        <end position="697"/>
    </location>
</feature>
<feature type="compositionally biased region" description="Basic and acidic residues" evidence="9">
    <location>
        <begin position="503"/>
        <end position="514"/>
    </location>
</feature>
<feature type="region of interest" description="Disordered" evidence="9">
    <location>
        <begin position="1295"/>
        <end position="1355"/>
    </location>
</feature>
<feature type="region of interest" description="Disordered" evidence="9">
    <location>
        <begin position="434"/>
        <end position="453"/>
    </location>
</feature>
<protein>
    <recommendedName>
        <fullName evidence="1">non-specific serine/threonine protein kinase</fullName>
        <ecNumber evidence="1">2.7.11.1</ecNumber>
    </recommendedName>
</protein>
<evidence type="ECO:0000256" key="6">
    <source>
        <dbReference type="ARBA" id="ARBA00022840"/>
    </source>
</evidence>
<dbReference type="GO" id="GO:0004674">
    <property type="term" value="F:protein serine/threonine kinase activity"/>
    <property type="evidence" value="ECO:0007669"/>
    <property type="project" value="UniProtKB-KW"/>
</dbReference>
<organism evidence="11">
    <name type="scientific">Tanacetum cinerariifolium</name>
    <name type="common">Dalmatian daisy</name>
    <name type="synonym">Chrysanthemum cinerariifolium</name>
    <dbReference type="NCBI Taxonomy" id="118510"/>
    <lineage>
        <taxon>Eukaryota</taxon>
        <taxon>Viridiplantae</taxon>
        <taxon>Streptophyta</taxon>
        <taxon>Embryophyta</taxon>
        <taxon>Tracheophyta</taxon>
        <taxon>Spermatophyta</taxon>
        <taxon>Magnoliopsida</taxon>
        <taxon>eudicotyledons</taxon>
        <taxon>Gunneridae</taxon>
        <taxon>Pentapetalae</taxon>
        <taxon>asterids</taxon>
        <taxon>campanulids</taxon>
        <taxon>Asterales</taxon>
        <taxon>Asteraceae</taxon>
        <taxon>Asteroideae</taxon>
        <taxon>Anthemideae</taxon>
        <taxon>Anthemidinae</taxon>
        <taxon>Tanacetum</taxon>
    </lineage>
</organism>
<evidence type="ECO:0000256" key="3">
    <source>
        <dbReference type="ARBA" id="ARBA00022679"/>
    </source>
</evidence>
<feature type="compositionally biased region" description="Basic and acidic residues" evidence="9">
    <location>
        <begin position="482"/>
        <end position="493"/>
    </location>
</feature>
<dbReference type="FunFam" id="1.10.510.10:FF:000046">
    <property type="entry name" value="probable serine/threonine-protein kinase WNK9"/>
    <property type="match status" value="1"/>
</dbReference>
<dbReference type="Pfam" id="PF00069">
    <property type="entry name" value="Pkinase"/>
    <property type="match status" value="1"/>
</dbReference>
<feature type="region of interest" description="Disordered" evidence="9">
    <location>
        <begin position="1132"/>
        <end position="1163"/>
    </location>
</feature>
<evidence type="ECO:0000256" key="8">
    <source>
        <dbReference type="ARBA" id="ARBA00048679"/>
    </source>
</evidence>
<dbReference type="SUPFAM" id="SSF56672">
    <property type="entry name" value="DNA/RNA polymerases"/>
    <property type="match status" value="1"/>
</dbReference>
<feature type="compositionally biased region" description="Acidic residues" evidence="9">
    <location>
        <begin position="1345"/>
        <end position="1355"/>
    </location>
</feature>
<evidence type="ECO:0000256" key="1">
    <source>
        <dbReference type="ARBA" id="ARBA00012513"/>
    </source>
</evidence>
<feature type="compositionally biased region" description="Basic and acidic residues" evidence="9">
    <location>
        <begin position="1325"/>
        <end position="1344"/>
    </location>
</feature>
<dbReference type="InterPro" id="IPR050588">
    <property type="entry name" value="WNK_Ser-Thr_kinase"/>
</dbReference>
<comment type="catalytic activity">
    <reaction evidence="7">
        <text>L-threonyl-[protein] + ATP = O-phospho-L-threonyl-[protein] + ADP + H(+)</text>
        <dbReference type="Rhea" id="RHEA:46608"/>
        <dbReference type="Rhea" id="RHEA-COMP:11060"/>
        <dbReference type="Rhea" id="RHEA-COMP:11605"/>
        <dbReference type="ChEBI" id="CHEBI:15378"/>
        <dbReference type="ChEBI" id="CHEBI:30013"/>
        <dbReference type="ChEBI" id="CHEBI:30616"/>
        <dbReference type="ChEBI" id="CHEBI:61977"/>
        <dbReference type="ChEBI" id="CHEBI:456216"/>
        <dbReference type="EC" id="2.7.11.1"/>
    </reaction>
</comment>
<dbReference type="Gene3D" id="1.10.510.10">
    <property type="entry name" value="Transferase(Phosphotransferase) domain 1"/>
    <property type="match status" value="1"/>
</dbReference>
<dbReference type="SUPFAM" id="SSF56112">
    <property type="entry name" value="Protein kinase-like (PK-like)"/>
    <property type="match status" value="1"/>
</dbReference>
<feature type="compositionally biased region" description="Polar residues" evidence="9">
    <location>
        <begin position="703"/>
        <end position="713"/>
    </location>
</feature>
<evidence type="ECO:0000259" key="10">
    <source>
        <dbReference type="PROSITE" id="PS50011"/>
    </source>
</evidence>
<evidence type="ECO:0000256" key="4">
    <source>
        <dbReference type="ARBA" id="ARBA00022741"/>
    </source>
</evidence>
<sequence>DKKKETATLGQNLILAPQAGSTGSVQEWNRLCLDATCEEYSQEVLGFADVVSNEISTPYYEPLVSNSSQNLTPFNASDFLLLEEANAFIAIDDEPVSSNIGATYYDPEGDILILEALLNNDPEPPSNQKDYFSTLHKDLKVVEPKNQSFKDEPPEVELKELPPHPEYAFLGNNGKWPVIIAKDLSSNEKTALINVLKTRKKATAWKLTNIKGIDPEFCSYKILLEEDYLPKVQSQRRVNPKIHDVIKKEVEKLLDAGLIYPISDSPCVSPIHCVPKKGGMTVIKNDENELVSTRLVTGWRVCIDYRKLNEATRKHHFPLPFMDQMLEHEALYHGKGALKSTEDGGHALSFWRALHHPLHKWLEEEYYTIKDDNPLVKERKYTLTSPLPPSDDVERDDIIEATHLSLAEAKTAKVYEEQQNVAAVEKRILEEDVEKIVDGDDESSGSESADTMLLSDEDFGGRIEPMSHKENQEEIVDDEKNDDDKHDDAKNDENKDDDGNNNDDDHTDHSLIRTQRTDNLKIRIEKIQTPIPSHTRSIRPDLSLDKAITKELTVFDTPMPGGIMEKVIKALREIVLGLTTSTTNDLMKDNLSKMVSDAVKKERDALQATVLALISQEFATHAPKIIEELFMIHMQNTILNLHPTTGTSTASTSDLQQKLYLKMKLDLQSQVANQGEKNMKRQKMSKSSKFARGSSSKHPAKESSMSASKQPQQQDFDAWVEILVIDEDKVIPKDETPELLNEFQNFDKKEFMTFSLGQRAISTLDEIWRKYTCLGLIWRRNEQAYNSTPISMKKYTHWLETASERLVMQSGLQSDGVKKFQTSLELNLHSESLEDSMKVLMGLDSSISDHEQDDPDTDFVEIDPSGRYGRYKEVLGKGAFKKVYKAFDELEGIEVAWNQIKVCDVLRNPEELERLYSEVHLLKTLKHKNIIKFYNSWVDTSHEHINFITEIFTSGTLRQYRKKHKHVDLRALKNWSKQILEGLLYLHGHDPPVIHRDLKCDNIFVNGNQGEVKIGDLGLAAILRQARSAHSVIGTPEFMAPELYEEEYNELVDIYAFGMCLLELVTFEYPYCECANAAQIYKKVTSGVKPASLAKVKDHEVRSFVEKCIAKVSDRLSAKELLMDPFLHDEHSTCANKPGPSNSHLDDDVDNPDKGKAPAIPDTARDFTVKGQMRDLNTVFLKLRIEDTTGHVRNIHFPFDTDNDTSIAVASEMVEELDLTDQDVSTISEMIDAEIRSCIPDWAPRDYFDDQEDNEASASPSVDSASEPQSESPSPLGVKSPGLLALERLPSGRKYWSDSPKGSFSPLRPQPSNASEDNTPSSNHDSLELTKEPLLENEDGKNENENEDEDEDESEVEIIVGKLENLLIEQQKELDELKRKHGLVVSDILKNLSAETRQEVAHICNVDVSEPNPSFEKNIR</sequence>
<dbReference type="Gene3D" id="3.10.10.10">
    <property type="entry name" value="HIV Type 1 Reverse Transcriptase, subunit A, domain 1"/>
    <property type="match status" value="1"/>
</dbReference>
<dbReference type="PROSITE" id="PS50011">
    <property type="entry name" value="PROTEIN_KINASE_DOM"/>
    <property type="match status" value="1"/>
</dbReference>
<feature type="compositionally biased region" description="Basic and acidic residues" evidence="9">
    <location>
        <begin position="459"/>
        <end position="472"/>
    </location>
</feature>
<dbReference type="InterPro" id="IPR011009">
    <property type="entry name" value="Kinase-like_dom_sf"/>
</dbReference>
<feature type="compositionally biased region" description="Polar residues" evidence="9">
    <location>
        <begin position="1133"/>
        <end position="1143"/>
    </location>
</feature>
<evidence type="ECO:0000256" key="5">
    <source>
        <dbReference type="ARBA" id="ARBA00022777"/>
    </source>
</evidence>
<feature type="region of interest" description="Disordered" evidence="9">
    <location>
        <begin position="1243"/>
        <end position="1282"/>
    </location>
</feature>
<dbReference type="PROSITE" id="PS00108">
    <property type="entry name" value="PROTEIN_KINASE_ST"/>
    <property type="match status" value="1"/>
</dbReference>
<dbReference type="Gene3D" id="3.30.200.20">
    <property type="entry name" value="Phosphorylase Kinase, domain 1"/>
    <property type="match status" value="1"/>
</dbReference>
<dbReference type="GO" id="GO:0005524">
    <property type="term" value="F:ATP binding"/>
    <property type="evidence" value="ECO:0007669"/>
    <property type="project" value="UniProtKB-KW"/>
</dbReference>
<evidence type="ECO:0000256" key="9">
    <source>
        <dbReference type="SAM" id="MobiDB-lite"/>
    </source>
</evidence>
<evidence type="ECO:0000313" key="11">
    <source>
        <dbReference type="EMBL" id="GEU69759.1"/>
    </source>
</evidence>
<keyword evidence="3" id="KW-0808">Transferase</keyword>
<dbReference type="CDD" id="cd13983">
    <property type="entry name" value="STKc_WNK"/>
    <property type="match status" value="1"/>
</dbReference>
<comment type="caution">
    <text evidence="11">The sequence shown here is derived from an EMBL/GenBank/DDBJ whole genome shotgun (WGS) entry which is preliminary data.</text>
</comment>
<gene>
    <name evidence="11" type="ORF">Tci_041737</name>
</gene>
<dbReference type="SMART" id="SM00220">
    <property type="entry name" value="S_TKc"/>
    <property type="match status" value="1"/>
</dbReference>
<feature type="region of interest" description="Disordered" evidence="9">
    <location>
        <begin position="673"/>
        <end position="713"/>
    </location>
</feature>
<dbReference type="FunFam" id="3.30.200.20:FF:000075">
    <property type="entry name" value="Probable serine/threonine-protein kinase WNK1"/>
    <property type="match status" value="1"/>
</dbReference>
<feature type="compositionally biased region" description="Low complexity" evidence="9">
    <location>
        <begin position="1264"/>
        <end position="1275"/>
    </location>
</feature>
<dbReference type="EC" id="2.7.11.1" evidence="1"/>
<dbReference type="InterPro" id="IPR000719">
    <property type="entry name" value="Prot_kinase_dom"/>
</dbReference>
<evidence type="ECO:0000256" key="7">
    <source>
        <dbReference type="ARBA" id="ARBA00047899"/>
    </source>
</evidence>